<feature type="region of interest" description="Disordered" evidence="10">
    <location>
        <begin position="393"/>
        <end position="418"/>
    </location>
</feature>
<keyword evidence="5" id="KW-0732">Signal</keyword>
<comment type="function">
    <text evidence="9">Involved in degradation of plant cell walls. Hydrolyzes the feruloyl-arabinose ester bond in arabinoxylans, and the feruloyl-galactose ester bond in pectin. Active against paranitrophenyl-acetate, methyl ferulate and wheat arabinoxylan.</text>
</comment>
<keyword evidence="11" id="KW-0472">Membrane</keyword>
<keyword evidence="8" id="KW-0624">Polysaccharide degradation</keyword>
<keyword evidence="6" id="KW-0378">Hydrolase</keyword>
<organism evidence="12 13">
    <name type="scientific">Cylindrotheca closterium</name>
    <dbReference type="NCBI Taxonomy" id="2856"/>
    <lineage>
        <taxon>Eukaryota</taxon>
        <taxon>Sar</taxon>
        <taxon>Stramenopiles</taxon>
        <taxon>Ochrophyta</taxon>
        <taxon>Bacillariophyta</taxon>
        <taxon>Bacillariophyceae</taxon>
        <taxon>Bacillariophycidae</taxon>
        <taxon>Bacillariales</taxon>
        <taxon>Bacillariaceae</taxon>
        <taxon>Cylindrotheca</taxon>
    </lineage>
</organism>
<evidence type="ECO:0000256" key="10">
    <source>
        <dbReference type="SAM" id="MobiDB-lite"/>
    </source>
</evidence>
<dbReference type="GO" id="GO:0030600">
    <property type="term" value="F:feruloyl esterase activity"/>
    <property type="evidence" value="ECO:0007669"/>
    <property type="project" value="InterPro"/>
</dbReference>
<proteinExistence type="inferred from homology"/>
<accession>A0AAD2CHC4</accession>
<keyword evidence="11" id="KW-0812">Transmembrane</keyword>
<dbReference type="SUPFAM" id="SSF53474">
    <property type="entry name" value="alpha/beta-Hydrolases"/>
    <property type="match status" value="1"/>
</dbReference>
<evidence type="ECO:0000256" key="6">
    <source>
        <dbReference type="ARBA" id="ARBA00022801"/>
    </source>
</evidence>
<dbReference type="Proteomes" id="UP001295423">
    <property type="component" value="Unassembled WGS sequence"/>
</dbReference>
<evidence type="ECO:0000256" key="3">
    <source>
        <dbReference type="ARBA" id="ARBA00022525"/>
    </source>
</evidence>
<evidence type="ECO:0000256" key="1">
    <source>
        <dbReference type="ARBA" id="ARBA00004613"/>
    </source>
</evidence>
<dbReference type="EMBL" id="CAKOGP040000113">
    <property type="protein sequence ID" value="CAJ1930887.1"/>
    <property type="molecule type" value="Genomic_DNA"/>
</dbReference>
<dbReference type="InterPro" id="IPR043595">
    <property type="entry name" value="FaeB/C/D"/>
</dbReference>
<keyword evidence="11" id="KW-1133">Transmembrane helix</keyword>
<evidence type="ECO:0000256" key="7">
    <source>
        <dbReference type="ARBA" id="ARBA00023277"/>
    </source>
</evidence>
<comment type="subcellular location">
    <subcellularLocation>
        <location evidence="1">Secreted</location>
    </subcellularLocation>
</comment>
<dbReference type="PANTHER" id="PTHR38050">
    <property type="match status" value="1"/>
</dbReference>
<evidence type="ECO:0000256" key="2">
    <source>
        <dbReference type="ARBA" id="ARBA00010278"/>
    </source>
</evidence>
<dbReference type="GO" id="GO:0005576">
    <property type="term" value="C:extracellular region"/>
    <property type="evidence" value="ECO:0007669"/>
    <property type="project" value="UniProtKB-SubCell"/>
</dbReference>
<comment type="similarity">
    <text evidence="2">Belongs to the faeC family.</text>
</comment>
<dbReference type="InterPro" id="IPR029058">
    <property type="entry name" value="AB_hydrolase_fold"/>
</dbReference>
<keyword evidence="4" id="KW-0858">Xylan degradation</keyword>
<protein>
    <recommendedName>
        <fullName evidence="14">Feruloyl esterase</fullName>
    </recommendedName>
</protein>
<reference evidence="12" key="1">
    <citation type="submission" date="2023-08" db="EMBL/GenBank/DDBJ databases">
        <authorList>
            <person name="Audoor S."/>
            <person name="Bilcke G."/>
        </authorList>
    </citation>
    <scope>NUCLEOTIDE SEQUENCE</scope>
</reference>
<dbReference type="AlphaFoldDB" id="A0AAD2CHC4"/>
<evidence type="ECO:0000256" key="8">
    <source>
        <dbReference type="ARBA" id="ARBA00023326"/>
    </source>
</evidence>
<evidence type="ECO:0008006" key="14">
    <source>
        <dbReference type="Google" id="ProtNLM"/>
    </source>
</evidence>
<dbReference type="PANTHER" id="PTHR38050:SF1">
    <property type="entry name" value="FERULOYL ESTERASE C"/>
    <property type="match status" value="1"/>
</dbReference>
<sequence length="418" mass="47228">MDLKQFCGRRNGRQIALSTCDPEVHEKSCDREYDLFVPASVCQNMDTNQTYIGGLLPTVFAVHCQFCHANDMYHWETVATKYNFVLVVPHGYDDTFNGQQCCGHAVEKDIDDVAFFQDVIDDINDEFDFVSKDIVYGYGHKNGGFMVARAANLFRAIAPVAGYHVDLPKLHKPVGLFLHHSENDKSARITGCCASSLEESEDPKIDTQQCSGGVENLLDTCTSAHEFVQHFGKHVNHCDRGEPEMIFEDEKRQITCFQHSNCKANTTMCIHANGGDFKPVKDRFPMTMEVADFFARDACFLSKGSSWVTDDRNPECVCKDENSTAVYCLNEYHVGFFDNLNLGPVEDLPIYISLPVFLVTVLLMVFGICRMRRKNAEEEKYKDFFKVSTVEMSEMGDDEDEDGDGTPSKFRRPLSGMI</sequence>
<evidence type="ECO:0000256" key="9">
    <source>
        <dbReference type="ARBA" id="ARBA00025250"/>
    </source>
</evidence>
<dbReference type="Gene3D" id="3.40.50.1820">
    <property type="entry name" value="alpha/beta hydrolase"/>
    <property type="match status" value="1"/>
</dbReference>
<keyword evidence="3" id="KW-0964">Secreted</keyword>
<evidence type="ECO:0000256" key="5">
    <source>
        <dbReference type="ARBA" id="ARBA00022729"/>
    </source>
</evidence>
<evidence type="ECO:0000256" key="11">
    <source>
        <dbReference type="SAM" id="Phobius"/>
    </source>
</evidence>
<name>A0AAD2CHC4_9STRA</name>
<gene>
    <name evidence="12" type="ORF">CYCCA115_LOCUS2136</name>
</gene>
<keyword evidence="13" id="KW-1185">Reference proteome</keyword>
<evidence type="ECO:0000313" key="12">
    <source>
        <dbReference type="EMBL" id="CAJ1930887.1"/>
    </source>
</evidence>
<evidence type="ECO:0000313" key="13">
    <source>
        <dbReference type="Proteomes" id="UP001295423"/>
    </source>
</evidence>
<keyword evidence="7" id="KW-0119">Carbohydrate metabolism</keyword>
<feature type="compositionally biased region" description="Acidic residues" evidence="10">
    <location>
        <begin position="394"/>
        <end position="404"/>
    </location>
</feature>
<feature type="transmembrane region" description="Helical" evidence="11">
    <location>
        <begin position="348"/>
        <end position="369"/>
    </location>
</feature>
<comment type="caution">
    <text evidence="12">The sequence shown here is derived from an EMBL/GenBank/DDBJ whole genome shotgun (WGS) entry which is preliminary data.</text>
</comment>
<evidence type="ECO:0000256" key="4">
    <source>
        <dbReference type="ARBA" id="ARBA00022651"/>
    </source>
</evidence>
<dbReference type="GO" id="GO:0045493">
    <property type="term" value="P:xylan catabolic process"/>
    <property type="evidence" value="ECO:0007669"/>
    <property type="project" value="UniProtKB-KW"/>
</dbReference>